<dbReference type="RefSeq" id="XP_008229084.1">
    <property type="nucleotide sequence ID" value="XM_008230862.1"/>
</dbReference>
<proteinExistence type="predicted"/>
<dbReference type="Pfam" id="PF14223">
    <property type="entry name" value="Retrotran_gag_2"/>
    <property type="match status" value="1"/>
</dbReference>
<dbReference type="PANTHER" id="PTHR47481:SF14">
    <property type="entry name" value="RETROTRANSPOSON COPIA-LIKE N-TERMINAL DOMAIN-CONTAINING PROTEIN"/>
    <property type="match status" value="1"/>
</dbReference>
<dbReference type="PANTHER" id="PTHR47481">
    <property type="match status" value="1"/>
</dbReference>
<sequence>MSSDKSEVSLIRFNGKNYSAWAFHFGIFVKGKEEWGHVDGSNPAPDKNKDKDQHAKWEVKGAQTAAQMWTYMKKIYNQQNTARQFQLEHELAAFQQDSLSISDFYSRFTNLWAEYTDIVYADLPSEGLSSVQSIHETTQRDQFLMKLRPEFEGTRSNLMNRESVPSLDTCLNDLLREEQRLLTQTTMEQRQSASVPVAYAA</sequence>
<keyword evidence="2" id="KW-1185">Reference proteome</keyword>
<evidence type="ECO:0000313" key="2">
    <source>
        <dbReference type="Proteomes" id="UP000694861"/>
    </source>
</evidence>
<organism evidence="2 3">
    <name type="scientific">Prunus mume</name>
    <name type="common">Japanese apricot</name>
    <name type="synonym">Armeniaca mume</name>
    <dbReference type="NCBI Taxonomy" id="102107"/>
    <lineage>
        <taxon>Eukaryota</taxon>
        <taxon>Viridiplantae</taxon>
        <taxon>Streptophyta</taxon>
        <taxon>Embryophyta</taxon>
        <taxon>Tracheophyta</taxon>
        <taxon>Spermatophyta</taxon>
        <taxon>Magnoliopsida</taxon>
        <taxon>eudicotyledons</taxon>
        <taxon>Gunneridae</taxon>
        <taxon>Pentapetalae</taxon>
        <taxon>rosids</taxon>
        <taxon>fabids</taxon>
        <taxon>Rosales</taxon>
        <taxon>Rosaceae</taxon>
        <taxon>Amygdaloideae</taxon>
        <taxon>Amygdaleae</taxon>
        <taxon>Prunus</taxon>
    </lineage>
</organism>
<gene>
    <name evidence="3" type="primary">LOC103328470</name>
</gene>
<feature type="domain" description="Retrotransposon Copia-like N-terminal" evidence="1">
    <location>
        <begin position="12"/>
        <end position="45"/>
    </location>
</feature>
<evidence type="ECO:0000259" key="1">
    <source>
        <dbReference type="Pfam" id="PF14244"/>
    </source>
</evidence>
<reference evidence="3" key="2">
    <citation type="submission" date="2025-08" db="UniProtKB">
        <authorList>
            <consortium name="RefSeq"/>
        </authorList>
    </citation>
    <scope>IDENTIFICATION</scope>
</reference>
<reference evidence="2" key="1">
    <citation type="journal article" date="2012" name="Nat. Commun.">
        <title>The genome of Prunus mume.</title>
        <authorList>
            <person name="Zhang Q."/>
            <person name="Chen W."/>
            <person name="Sun L."/>
            <person name="Zhao F."/>
            <person name="Huang B."/>
            <person name="Yang W."/>
            <person name="Tao Y."/>
            <person name="Wang J."/>
            <person name="Yuan Z."/>
            <person name="Fan G."/>
            <person name="Xing Z."/>
            <person name="Han C."/>
            <person name="Pan H."/>
            <person name="Zhong X."/>
            <person name="Shi W."/>
            <person name="Liang X."/>
            <person name="Du D."/>
            <person name="Sun F."/>
            <person name="Xu Z."/>
            <person name="Hao R."/>
            <person name="Lv T."/>
            <person name="Lv Y."/>
            <person name="Zheng Z."/>
            <person name="Sun M."/>
            <person name="Luo L."/>
            <person name="Cai M."/>
            <person name="Gao Y."/>
            <person name="Wang J."/>
            <person name="Yin Y."/>
            <person name="Xu X."/>
            <person name="Cheng T."/>
            <person name="Wang J."/>
        </authorList>
    </citation>
    <scope>NUCLEOTIDE SEQUENCE [LARGE SCALE GENOMIC DNA]</scope>
</reference>
<dbReference type="GeneID" id="103328470"/>
<dbReference type="Pfam" id="PF14244">
    <property type="entry name" value="Retrotran_gag_3"/>
    <property type="match status" value="1"/>
</dbReference>
<evidence type="ECO:0000313" key="3">
    <source>
        <dbReference type="RefSeq" id="XP_008229084.1"/>
    </source>
</evidence>
<dbReference type="Proteomes" id="UP000694861">
    <property type="component" value="Linkage group LG4"/>
</dbReference>
<name>A0ABM0NSA6_PRUMU</name>
<dbReference type="InterPro" id="IPR029472">
    <property type="entry name" value="Copia-like_N"/>
</dbReference>
<protein>
    <submittedName>
        <fullName evidence="3">Uncharacterized protein LOC103328470</fullName>
    </submittedName>
</protein>
<accession>A0ABM0NSA6</accession>